<comment type="caution">
    <text evidence="4">The sequence shown here is derived from an EMBL/GenBank/DDBJ whole genome shotgun (WGS) entry which is preliminary data.</text>
</comment>
<evidence type="ECO:0000259" key="3">
    <source>
        <dbReference type="Pfam" id="PF16344"/>
    </source>
</evidence>
<dbReference type="RefSeq" id="WP_354662478.1">
    <property type="nucleotide sequence ID" value="NZ_JBEXAC010000002.1"/>
</dbReference>
<proteinExistence type="predicted"/>
<sequence length="311" mass="35381">MKVTKALIDKFSEGKCTPEEELAVRQWLEDGAWPDEEGDAATGEAIWNRMQEHRYPDTPIIPMQKRGNAWWKIAAAILLLLSMGTTSYFLLYKKHHTILVSTTNEERKKVVLPDNSVVFLSKGSTLRYPEKFPGDKREIWLIGEGTFEVAKDARRPFTVISEQVRTTALGTSFKVSAYPGAHKVDVALSYGKVVVCREQQTKTDSVYLDPGEAVVYTPVGKTVRKTTNAQFNYKENVLYFDHANMEEVITKLENFYGIKILTADQLRDAKWQVSGEFNREPLDVVMKNIAFTCDVSYRINQDTLIIAPTER</sequence>
<keyword evidence="1" id="KW-0472">Membrane</keyword>
<dbReference type="InterPro" id="IPR006860">
    <property type="entry name" value="FecR"/>
</dbReference>
<evidence type="ECO:0000256" key="1">
    <source>
        <dbReference type="SAM" id="Phobius"/>
    </source>
</evidence>
<dbReference type="InterPro" id="IPR012373">
    <property type="entry name" value="Ferrdict_sens_TM"/>
</dbReference>
<dbReference type="Gene3D" id="3.55.50.30">
    <property type="match status" value="1"/>
</dbReference>
<name>A0ABV2TA56_9BACT</name>
<keyword evidence="1" id="KW-0812">Transmembrane</keyword>
<dbReference type="PANTHER" id="PTHR30273:SF2">
    <property type="entry name" value="PROTEIN FECR"/>
    <property type="match status" value="1"/>
</dbReference>
<dbReference type="Pfam" id="PF04773">
    <property type="entry name" value="FecR"/>
    <property type="match status" value="1"/>
</dbReference>
<organism evidence="4 5">
    <name type="scientific">Chitinophaga defluvii</name>
    <dbReference type="NCBI Taxonomy" id="3163343"/>
    <lineage>
        <taxon>Bacteria</taxon>
        <taxon>Pseudomonadati</taxon>
        <taxon>Bacteroidota</taxon>
        <taxon>Chitinophagia</taxon>
        <taxon>Chitinophagales</taxon>
        <taxon>Chitinophagaceae</taxon>
        <taxon>Chitinophaga</taxon>
    </lineage>
</organism>
<feature type="domain" description="FecR protein" evidence="2">
    <location>
        <begin position="100"/>
        <end position="193"/>
    </location>
</feature>
<accession>A0ABV2TA56</accession>
<gene>
    <name evidence="4" type="ORF">ABR189_21185</name>
</gene>
<evidence type="ECO:0000313" key="5">
    <source>
        <dbReference type="Proteomes" id="UP001549749"/>
    </source>
</evidence>
<dbReference type="EMBL" id="JBEXAC010000002">
    <property type="protein sequence ID" value="MET6999917.1"/>
    <property type="molecule type" value="Genomic_DNA"/>
</dbReference>
<dbReference type="Proteomes" id="UP001549749">
    <property type="component" value="Unassembled WGS sequence"/>
</dbReference>
<keyword evidence="5" id="KW-1185">Reference proteome</keyword>
<keyword evidence="1" id="KW-1133">Transmembrane helix</keyword>
<feature type="transmembrane region" description="Helical" evidence="1">
    <location>
        <begin position="69"/>
        <end position="91"/>
    </location>
</feature>
<reference evidence="4 5" key="1">
    <citation type="submission" date="2024-06" db="EMBL/GenBank/DDBJ databases">
        <title>Chitinophaga defluvii sp. nov., isolated from municipal sewage.</title>
        <authorList>
            <person name="Zhang L."/>
        </authorList>
    </citation>
    <scope>NUCLEOTIDE SEQUENCE [LARGE SCALE GENOMIC DNA]</scope>
    <source>
        <strain evidence="4 5">H8</strain>
    </source>
</reference>
<protein>
    <submittedName>
        <fullName evidence="4">FecR domain-containing protein</fullName>
    </submittedName>
</protein>
<feature type="domain" description="Protein FecR C-terminal" evidence="3">
    <location>
        <begin position="238"/>
        <end position="306"/>
    </location>
</feature>
<dbReference type="Pfam" id="PF16344">
    <property type="entry name" value="FecR_C"/>
    <property type="match status" value="1"/>
</dbReference>
<dbReference type="Gene3D" id="2.60.120.1440">
    <property type="match status" value="1"/>
</dbReference>
<evidence type="ECO:0000313" key="4">
    <source>
        <dbReference type="EMBL" id="MET6999917.1"/>
    </source>
</evidence>
<evidence type="ECO:0000259" key="2">
    <source>
        <dbReference type="Pfam" id="PF04773"/>
    </source>
</evidence>
<dbReference type="InterPro" id="IPR032508">
    <property type="entry name" value="FecR_C"/>
</dbReference>
<dbReference type="PIRSF" id="PIRSF018266">
    <property type="entry name" value="FecR"/>
    <property type="match status" value="1"/>
</dbReference>
<dbReference type="PANTHER" id="PTHR30273">
    <property type="entry name" value="PERIPLASMIC SIGNAL SENSOR AND SIGMA FACTOR ACTIVATOR FECR-RELATED"/>
    <property type="match status" value="1"/>
</dbReference>